<sequence>MDIITNNYEWIFSGIGVLIFGWIITFFYNKKSSSYKENSDLEILRTGSNITINNNLTDSNTLVSKKLEKSKGKNRKNDCHILFIDDQHNDFKMVSILKKAGWNNTKAIKDLTDLDDHKAVEASIIFVDINGVGTNMFEDQGLGLAAALKDKYPQKTIILYSAEPTGNRFNKKLRKVDESLPKNAEPYEFISLIEQYSHN</sequence>
<dbReference type="RefSeq" id="WP_343762640.1">
    <property type="nucleotide sequence ID" value="NZ_BAAAFG010000001.1"/>
</dbReference>
<gene>
    <name evidence="2" type="ORF">GCM10009117_01930</name>
</gene>
<protein>
    <submittedName>
        <fullName evidence="2">Response regulator</fullName>
    </submittedName>
</protein>
<keyword evidence="1" id="KW-0472">Membrane</keyword>
<dbReference type="Proteomes" id="UP001500507">
    <property type="component" value="Unassembled WGS sequence"/>
</dbReference>
<proteinExistence type="predicted"/>
<evidence type="ECO:0000313" key="2">
    <source>
        <dbReference type="EMBL" id="GAA0871048.1"/>
    </source>
</evidence>
<name>A0ABN1MD70_9FLAO</name>
<organism evidence="2 3">
    <name type="scientific">Gangjinia marincola</name>
    <dbReference type="NCBI Taxonomy" id="578463"/>
    <lineage>
        <taxon>Bacteria</taxon>
        <taxon>Pseudomonadati</taxon>
        <taxon>Bacteroidota</taxon>
        <taxon>Flavobacteriia</taxon>
        <taxon>Flavobacteriales</taxon>
        <taxon>Flavobacteriaceae</taxon>
        <taxon>Gangjinia</taxon>
    </lineage>
</organism>
<keyword evidence="1" id="KW-1133">Transmembrane helix</keyword>
<evidence type="ECO:0000313" key="3">
    <source>
        <dbReference type="Proteomes" id="UP001500507"/>
    </source>
</evidence>
<dbReference type="EMBL" id="BAAAFG010000001">
    <property type="protein sequence ID" value="GAA0871048.1"/>
    <property type="molecule type" value="Genomic_DNA"/>
</dbReference>
<evidence type="ECO:0000256" key="1">
    <source>
        <dbReference type="SAM" id="Phobius"/>
    </source>
</evidence>
<keyword evidence="1" id="KW-0812">Transmembrane</keyword>
<comment type="caution">
    <text evidence="2">The sequence shown here is derived from an EMBL/GenBank/DDBJ whole genome shotgun (WGS) entry which is preliminary data.</text>
</comment>
<keyword evidence="3" id="KW-1185">Reference proteome</keyword>
<dbReference type="Gene3D" id="3.40.50.2300">
    <property type="match status" value="1"/>
</dbReference>
<feature type="transmembrane region" description="Helical" evidence="1">
    <location>
        <begin position="12"/>
        <end position="29"/>
    </location>
</feature>
<accession>A0ABN1MD70</accession>
<reference evidence="2 3" key="1">
    <citation type="journal article" date="2019" name="Int. J. Syst. Evol. Microbiol.">
        <title>The Global Catalogue of Microorganisms (GCM) 10K type strain sequencing project: providing services to taxonomists for standard genome sequencing and annotation.</title>
        <authorList>
            <consortium name="The Broad Institute Genomics Platform"/>
            <consortium name="The Broad Institute Genome Sequencing Center for Infectious Disease"/>
            <person name="Wu L."/>
            <person name="Ma J."/>
        </authorList>
    </citation>
    <scope>NUCLEOTIDE SEQUENCE [LARGE SCALE GENOMIC DNA]</scope>
    <source>
        <strain evidence="2 3">JCM 16082</strain>
    </source>
</reference>